<sequence>MRKGDTELKKQRMSMVMDPFYPSEPSQSPHSSASTVSPGLDESYNDAGGELTAGTPTTSVGALCTVLVIKLVVVVMILDQLGSDVVEIHRGNTTKQK</sequence>
<reference evidence="4" key="1">
    <citation type="submission" date="2016-06" db="UniProtKB">
        <authorList>
            <consortium name="WormBaseParasite"/>
        </authorList>
    </citation>
    <scope>IDENTIFICATION</scope>
</reference>
<feature type="compositionally biased region" description="Basic and acidic residues" evidence="1">
    <location>
        <begin position="1"/>
        <end position="10"/>
    </location>
</feature>
<dbReference type="AlphaFoldDB" id="A0A183E6L6"/>
<reference evidence="2 3" key="2">
    <citation type="submission" date="2018-11" db="EMBL/GenBank/DDBJ databases">
        <authorList>
            <consortium name="Pathogen Informatics"/>
        </authorList>
    </citation>
    <scope>NUCLEOTIDE SEQUENCE [LARGE SCALE GENOMIC DNA]</scope>
</reference>
<name>A0A183E6L6_9BILA</name>
<proteinExistence type="predicted"/>
<protein>
    <submittedName>
        <fullName evidence="4">CTNNB1_binding domain-containing protein</fullName>
    </submittedName>
</protein>
<feature type="compositionally biased region" description="Low complexity" evidence="1">
    <location>
        <begin position="23"/>
        <end position="38"/>
    </location>
</feature>
<dbReference type="Proteomes" id="UP000271098">
    <property type="component" value="Unassembled WGS sequence"/>
</dbReference>
<organism evidence="4">
    <name type="scientific">Gongylonema pulchrum</name>
    <dbReference type="NCBI Taxonomy" id="637853"/>
    <lineage>
        <taxon>Eukaryota</taxon>
        <taxon>Metazoa</taxon>
        <taxon>Ecdysozoa</taxon>
        <taxon>Nematoda</taxon>
        <taxon>Chromadorea</taxon>
        <taxon>Rhabditida</taxon>
        <taxon>Spirurina</taxon>
        <taxon>Spiruromorpha</taxon>
        <taxon>Spiruroidea</taxon>
        <taxon>Gongylonematidae</taxon>
        <taxon>Gongylonema</taxon>
    </lineage>
</organism>
<evidence type="ECO:0000313" key="4">
    <source>
        <dbReference type="WBParaSite" id="GPUH_0001662901-mRNA-1"/>
    </source>
</evidence>
<evidence type="ECO:0000313" key="2">
    <source>
        <dbReference type="EMBL" id="VDN28207.1"/>
    </source>
</evidence>
<gene>
    <name evidence="2" type="ORF">GPUH_LOCUS16607</name>
</gene>
<accession>A0A183E6L6</accession>
<dbReference type="WBParaSite" id="GPUH_0001662901-mRNA-1">
    <property type="protein sequence ID" value="GPUH_0001662901-mRNA-1"/>
    <property type="gene ID" value="GPUH_0001662901"/>
</dbReference>
<evidence type="ECO:0000256" key="1">
    <source>
        <dbReference type="SAM" id="MobiDB-lite"/>
    </source>
</evidence>
<feature type="region of interest" description="Disordered" evidence="1">
    <location>
        <begin position="1"/>
        <end position="56"/>
    </location>
</feature>
<keyword evidence="3" id="KW-1185">Reference proteome</keyword>
<dbReference type="EMBL" id="UYRT01083987">
    <property type="protein sequence ID" value="VDN28207.1"/>
    <property type="molecule type" value="Genomic_DNA"/>
</dbReference>
<evidence type="ECO:0000313" key="3">
    <source>
        <dbReference type="Proteomes" id="UP000271098"/>
    </source>
</evidence>